<proteinExistence type="predicted"/>
<evidence type="ECO:0000313" key="2">
    <source>
        <dbReference type="EMBL" id="KAF0038660.1"/>
    </source>
</evidence>
<reference evidence="1 3" key="1">
    <citation type="submission" date="2017-12" db="EMBL/GenBank/DDBJ databases">
        <title>Integrating genomic resources of turbot (Scophthalmus maximus) in depth evaluation of genetic and physical mapping variation across individuals.</title>
        <authorList>
            <person name="Martinez P."/>
        </authorList>
    </citation>
    <scope>NUCLEOTIDE SEQUENCE [LARGE SCALE GENOMIC DNA]</scope>
</reference>
<gene>
    <name evidence="2" type="ORF">F2P81_009144</name>
    <name evidence="1" type="ORF">SMAX5B_012459</name>
</gene>
<dbReference type="Proteomes" id="UP000246464">
    <property type="component" value="Chromosome 4"/>
</dbReference>
<accession>A0A2U9B763</accession>
<keyword evidence="3" id="KW-1185">Reference proteome</keyword>
<name>A0A2U9B763_SCOMX</name>
<organism evidence="1 3">
    <name type="scientific">Scophthalmus maximus</name>
    <name type="common">Turbot</name>
    <name type="synonym">Psetta maxima</name>
    <dbReference type="NCBI Taxonomy" id="52904"/>
    <lineage>
        <taxon>Eukaryota</taxon>
        <taxon>Metazoa</taxon>
        <taxon>Chordata</taxon>
        <taxon>Craniata</taxon>
        <taxon>Vertebrata</taxon>
        <taxon>Euteleostomi</taxon>
        <taxon>Actinopterygii</taxon>
        <taxon>Neopterygii</taxon>
        <taxon>Teleostei</taxon>
        <taxon>Neoteleostei</taxon>
        <taxon>Acanthomorphata</taxon>
        <taxon>Carangaria</taxon>
        <taxon>Pleuronectiformes</taxon>
        <taxon>Pleuronectoidei</taxon>
        <taxon>Scophthalmidae</taxon>
        <taxon>Scophthalmus</taxon>
    </lineage>
</organism>
<dbReference type="EMBL" id="VEVO01000008">
    <property type="protein sequence ID" value="KAF0038660.1"/>
    <property type="molecule type" value="Genomic_DNA"/>
</dbReference>
<sequence>MNQCRLRTGQFVGAMMSSREQRPEPSLENKICKLPTNRLKTGQDNGHTRKNERAIRESLLPLVRLRAIADGEELDPNDERKERRCR</sequence>
<evidence type="ECO:0000313" key="1">
    <source>
        <dbReference type="EMBL" id="AWO99767.1"/>
    </source>
</evidence>
<dbReference type="AlphaFoldDB" id="A0A2U9B763"/>
<reference evidence="2 4" key="2">
    <citation type="submission" date="2019-06" db="EMBL/GenBank/DDBJ databases">
        <title>Draft genomes of female and male turbot (Scophthalmus maximus).</title>
        <authorList>
            <person name="Xu H."/>
            <person name="Xu X.-W."/>
            <person name="Shao C."/>
            <person name="Chen S."/>
        </authorList>
    </citation>
    <scope>NUCLEOTIDE SEQUENCE [LARGE SCALE GENOMIC DNA]</scope>
    <source>
        <strain evidence="2">Ysfricsl-2016a</strain>
        <tissue evidence="2">Blood</tissue>
    </source>
</reference>
<protein>
    <submittedName>
        <fullName evidence="1">Uncharacterized protein</fullName>
    </submittedName>
</protein>
<evidence type="ECO:0000313" key="4">
    <source>
        <dbReference type="Proteomes" id="UP000438429"/>
    </source>
</evidence>
<dbReference type="Proteomes" id="UP000438429">
    <property type="component" value="Unassembled WGS sequence"/>
</dbReference>
<evidence type="ECO:0000313" key="3">
    <source>
        <dbReference type="Proteomes" id="UP000246464"/>
    </source>
</evidence>
<dbReference type="EMBL" id="CP026246">
    <property type="protein sequence ID" value="AWO99767.1"/>
    <property type="molecule type" value="Genomic_DNA"/>
</dbReference>